<evidence type="ECO:0000256" key="1">
    <source>
        <dbReference type="SAM" id="SignalP"/>
    </source>
</evidence>
<dbReference type="InterPro" id="IPR024079">
    <property type="entry name" value="MetalloPept_cat_dom_sf"/>
</dbReference>
<keyword evidence="3" id="KW-1185">Reference proteome</keyword>
<dbReference type="GeneID" id="59351366"/>
<protein>
    <submittedName>
        <fullName evidence="2">Uncharacterized protein</fullName>
    </submittedName>
</protein>
<dbReference type="EMBL" id="JACAZF010000012">
    <property type="protein sequence ID" value="KAF7292091.1"/>
    <property type="molecule type" value="Genomic_DNA"/>
</dbReference>
<dbReference type="GO" id="GO:0008237">
    <property type="term" value="F:metallopeptidase activity"/>
    <property type="evidence" value="ECO:0007669"/>
    <property type="project" value="InterPro"/>
</dbReference>
<dbReference type="Gene3D" id="3.40.390.10">
    <property type="entry name" value="Collagenase (Catalytic Domain)"/>
    <property type="match status" value="1"/>
</dbReference>
<reference evidence="2" key="1">
    <citation type="submission" date="2020-05" db="EMBL/GenBank/DDBJ databases">
        <title>Mycena genomes resolve the evolution of fungal bioluminescence.</title>
        <authorList>
            <person name="Tsai I.J."/>
        </authorList>
    </citation>
    <scope>NUCLEOTIDE SEQUENCE</scope>
    <source>
        <strain evidence="2">171206Taipei</strain>
    </source>
</reference>
<gene>
    <name evidence="2" type="ORF">MIND_01235500</name>
</gene>
<accession>A0A8H6S4V8</accession>
<evidence type="ECO:0000313" key="2">
    <source>
        <dbReference type="EMBL" id="KAF7292091.1"/>
    </source>
</evidence>
<dbReference type="AlphaFoldDB" id="A0A8H6S4V8"/>
<dbReference type="Proteomes" id="UP000636479">
    <property type="component" value="Unassembled WGS sequence"/>
</dbReference>
<organism evidence="2 3">
    <name type="scientific">Mycena indigotica</name>
    <dbReference type="NCBI Taxonomy" id="2126181"/>
    <lineage>
        <taxon>Eukaryota</taxon>
        <taxon>Fungi</taxon>
        <taxon>Dikarya</taxon>
        <taxon>Basidiomycota</taxon>
        <taxon>Agaricomycotina</taxon>
        <taxon>Agaricomycetes</taxon>
        <taxon>Agaricomycetidae</taxon>
        <taxon>Agaricales</taxon>
        <taxon>Marasmiineae</taxon>
        <taxon>Mycenaceae</taxon>
        <taxon>Mycena</taxon>
    </lineage>
</organism>
<keyword evidence="1" id="KW-0732">Signal</keyword>
<dbReference type="OrthoDB" id="3052853at2759"/>
<sequence>MRAIAHSVVSFLLSFSLPSLSSTPPSLDLSGLDLDLDPSTQAVHVHILAGTPPNPPHGNFDDEKCSPAQVTAIRNGITDARNMAAGAIALLTPKDMNKSNGFFWIFGGSTVNPALITKHFSFVLKLGAPDEIASTKMYEGSKTDLIFTCIPPTAPKAAAAYANTINVGRMKEVLNLIRLSPTGLANLESYTVAAARIHASGQITDGFPVMQVGTFGQVPAPPLAFTIVHEVQHSDPLLDDPTLDHLIDERGGSGNRAYGFQQIMHELSLEQKKRNPQNYAFFGLLAQSNPELFVPNCYIGDAPLSGTPLSIAGRIGMPPPVGQMPMAPDTCHTKVPGACAACKKIIKGIPGDVRLPNFDPDSSIVDHIRNPSAKAYSRF</sequence>
<comment type="caution">
    <text evidence="2">The sequence shown here is derived from an EMBL/GenBank/DDBJ whole genome shotgun (WGS) entry which is preliminary data.</text>
</comment>
<feature type="chain" id="PRO_5034149715" evidence="1">
    <location>
        <begin position="22"/>
        <end position="379"/>
    </location>
</feature>
<proteinExistence type="predicted"/>
<evidence type="ECO:0000313" key="3">
    <source>
        <dbReference type="Proteomes" id="UP000636479"/>
    </source>
</evidence>
<feature type="signal peptide" evidence="1">
    <location>
        <begin position="1"/>
        <end position="21"/>
    </location>
</feature>
<name>A0A8H6S4V8_9AGAR</name>
<dbReference type="RefSeq" id="XP_037214818.1">
    <property type="nucleotide sequence ID" value="XM_037368850.1"/>
</dbReference>